<feature type="non-terminal residue" evidence="4">
    <location>
        <position position="544"/>
    </location>
</feature>
<keyword evidence="5" id="KW-1185">Reference proteome</keyword>
<sequence>TKLQNMSNSYNPTHMLSASNTAPSTTRYPGATAPKSFDTYTDFATYISQRQCPTCHVPFLSRSSHIAALFQPWATLQAPLTPRVTCRSCSKATCIACLDKESSRRVSHDVQGTNVSWCCGRGRLFVVWILVCGFDARYCAARGRDRVAGLKNGATAAGGYGGGGRFGRAAQRDNGTGYEDGEVRAESVERRMDRFDALCFGALAKLLPSPEGTASFDGNPPGAVVSVLVNSKVLDKAAELLRNDSLDNASKRKDLYMALVGFLRVIGTHEATKAKAMYNDRVVWPDSVNILTLSFMGPGQNRSQAGSSLASGLRNLNAQSEIMLKQATKMRSEFSDQDGTDLLWLCRMISDLSTHLRIGSDRSLTTHGIVEVSDNQIWSTHAHAGLARNAMQSRPGRMKRLITEVTNLRTGLAEGIFVKHAESRLDLMKILIVGPKVCLSLLGTWPGPNWNQNQSTILQVLISIQAMIFCENPVHNEPGNSTIATDQDSRQLNAIVRALTAKFAICRWATNPPALWSEEVSHHFKRNGNTILQQVERWARDSQD</sequence>
<keyword evidence="2" id="KW-0833">Ubl conjugation pathway</keyword>
<keyword evidence="1" id="KW-0808">Transferase</keyword>
<evidence type="ECO:0000256" key="2">
    <source>
        <dbReference type="ARBA" id="ARBA00022786"/>
    </source>
</evidence>
<gene>
    <name evidence="4" type="ORF">BDU57DRAFT_417537</name>
</gene>
<feature type="non-terminal residue" evidence="4">
    <location>
        <position position="1"/>
    </location>
</feature>
<dbReference type="SUPFAM" id="SSF54495">
    <property type="entry name" value="UBC-like"/>
    <property type="match status" value="1"/>
</dbReference>
<evidence type="ECO:0000256" key="1">
    <source>
        <dbReference type="ARBA" id="ARBA00022679"/>
    </source>
</evidence>
<reference evidence="4" key="1">
    <citation type="journal article" date="2020" name="Stud. Mycol.">
        <title>101 Dothideomycetes genomes: a test case for predicting lifestyles and emergence of pathogens.</title>
        <authorList>
            <person name="Haridas S."/>
            <person name="Albert R."/>
            <person name="Binder M."/>
            <person name="Bloem J."/>
            <person name="Labutti K."/>
            <person name="Salamov A."/>
            <person name="Andreopoulos B."/>
            <person name="Baker S."/>
            <person name="Barry K."/>
            <person name="Bills G."/>
            <person name="Bluhm B."/>
            <person name="Cannon C."/>
            <person name="Castanera R."/>
            <person name="Culley D."/>
            <person name="Daum C."/>
            <person name="Ezra D."/>
            <person name="Gonzalez J."/>
            <person name="Henrissat B."/>
            <person name="Kuo A."/>
            <person name="Liang C."/>
            <person name="Lipzen A."/>
            <person name="Lutzoni F."/>
            <person name="Magnuson J."/>
            <person name="Mondo S."/>
            <person name="Nolan M."/>
            <person name="Ohm R."/>
            <person name="Pangilinan J."/>
            <person name="Park H.-J."/>
            <person name="Ramirez L."/>
            <person name="Alfaro M."/>
            <person name="Sun H."/>
            <person name="Tritt A."/>
            <person name="Yoshinaga Y."/>
            <person name="Zwiers L.-H."/>
            <person name="Turgeon B."/>
            <person name="Goodwin S."/>
            <person name="Spatafora J."/>
            <person name="Crous P."/>
            <person name="Grigoriev I."/>
        </authorList>
    </citation>
    <scope>NUCLEOTIDE SEQUENCE</scope>
    <source>
        <strain evidence="4">HMLAC05119</strain>
    </source>
</reference>
<dbReference type="GO" id="GO:0061631">
    <property type="term" value="F:ubiquitin conjugating enzyme activity"/>
    <property type="evidence" value="ECO:0007669"/>
    <property type="project" value="TreeGrafter"/>
</dbReference>
<dbReference type="OrthoDB" id="47801at2759"/>
<evidence type="ECO:0000313" key="4">
    <source>
        <dbReference type="EMBL" id="KAF1913810.1"/>
    </source>
</evidence>
<dbReference type="AlphaFoldDB" id="A0A6A5QG70"/>
<evidence type="ECO:0000313" key="5">
    <source>
        <dbReference type="Proteomes" id="UP000800096"/>
    </source>
</evidence>
<dbReference type="PANTHER" id="PTHR46116:SF15">
    <property type="entry name" value="(E3-INDEPENDENT) E2 UBIQUITIN-CONJUGATING ENZYME"/>
    <property type="match status" value="1"/>
</dbReference>
<dbReference type="EMBL" id="ML979138">
    <property type="protein sequence ID" value="KAF1913810.1"/>
    <property type="molecule type" value="Genomic_DNA"/>
</dbReference>
<dbReference type="Gene3D" id="3.10.110.10">
    <property type="entry name" value="Ubiquitin Conjugating Enzyme"/>
    <property type="match status" value="2"/>
</dbReference>
<name>A0A6A5QG70_AMPQU</name>
<protein>
    <submittedName>
        <fullName evidence="4">Uncharacterized protein</fullName>
    </submittedName>
</protein>
<dbReference type="PANTHER" id="PTHR46116">
    <property type="entry name" value="(E3-INDEPENDENT) E2 UBIQUITIN-CONJUGATING ENZYME"/>
    <property type="match status" value="1"/>
</dbReference>
<proteinExistence type="predicted"/>
<evidence type="ECO:0000256" key="3">
    <source>
        <dbReference type="SAM" id="MobiDB-lite"/>
    </source>
</evidence>
<organism evidence="4 5">
    <name type="scientific">Ampelomyces quisqualis</name>
    <name type="common">Powdery mildew agent</name>
    <dbReference type="NCBI Taxonomy" id="50730"/>
    <lineage>
        <taxon>Eukaryota</taxon>
        <taxon>Fungi</taxon>
        <taxon>Dikarya</taxon>
        <taxon>Ascomycota</taxon>
        <taxon>Pezizomycotina</taxon>
        <taxon>Dothideomycetes</taxon>
        <taxon>Pleosporomycetidae</taxon>
        <taxon>Pleosporales</taxon>
        <taxon>Pleosporineae</taxon>
        <taxon>Phaeosphaeriaceae</taxon>
        <taxon>Ampelomyces</taxon>
    </lineage>
</organism>
<accession>A0A6A5QG70</accession>
<dbReference type="InterPro" id="IPR016135">
    <property type="entry name" value="UBQ-conjugating_enzyme/RWD"/>
</dbReference>
<feature type="region of interest" description="Disordered" evidence="3">
    <location>
        <begin position="1"/>
        <end position="27"/>
    </location>
</feature>
<dbReference type="Proteomes" id="UP000800096">
    <property type="component" value="Unassembled WGS sequence"/>
</dbReference>